<name>A0A6M3KPS0_9ZZZZ</name>
<accession>A0A6M3KPS0</accession>
<dbReference type="AlphaFoldDB" id="A0A6M3KPS0"/>
<organism evidence="1">
    <name type="scientific">viral metagenome</name>
    <dbReference type="NCBI Taxonomy" id="1070528"/>
    <lineage>
        <taxon>unclassified sequences</taxon>
        <taxon>metagenomes</taxon>
        <taxon>organismal metagenomes</taxon>
    </lineage>
</organism>
<protein>
    <submittedName>
        <fullName evidence="1">Uncharacterized protein</fullName>
    </submittedName>
</protein>
<dbReference type="EMBL" id="MT142510">
    <property type="protein sequence ID" value="QJA83425.1"/>
    <property type="molecule type" value="Genomic_DNA"/>
</dbReference>
<proteinExistence type="predicted"/>
<gene>
    <name evidence="1" type="ORF">MM415A00288_0045</name>
    <name evidence="2" type="ORF">MM415B03353_0002</name>
</gene>
<evidence type="ECO:0000313" key="2">
    <source>
        <dbReference type="EMBL" id="QJA91484.1"/>
    </source>
</evidence>
<sequence>MKVKATRYHIHFHARCIQCEWTANDRAEGDREKVRKMAKAHVKKTGHDVVIETGYETELTL</sequence>
<dbReference type="EMBL" id="MT142991">
    <property type="protein sequence ID" value="QJA91484.1"/>
    <property type="molecule type" value="Genomic_DNA"/>
</dbReference>
<reference evidence="1" key="1">
    <citation type="submission" date="2020-03" db="EMBL/GenBank/DDBJ databases">
        <title>The deep terrestrial virosphere.</title>
        <authorList>
            <person name="Holmfeldt K."/>
            <person name="Nilsson E."/>
            <person name="Simone D."/>
            <person name="Lopez-Fernandez M."/>
            <person name="Wu X."/>
            <person name="de Brujin I."/>
            <person name="Lundin D."/>
            <person name="Andersson A."/>
            <person name="Bertilsson S."/>
            <person name="Dopson M."/>
        </authorList>
    </citation>
    <scope>NUCLEOTIDE SEQUENCE</scope>
    <source>
        <strain evidence="1">MM415A00288</strain>
        <strain evidence="2">MM415B03353</strain>
    </source>
</reference>
<evidence type="ECO:0000313" key="1">
    <source>
        <dbReference type="EMBL" id="QJA83425.1"/>
    </source>
</evidence>